<protein>
    <recommendedName>
        <fullName evidence="3">Tuberculostearic acid methyltransferase UfaA1-like</fullName>
    </recommendedName>
</protein>
<dbReference type="SUPFAM" id="SSF53335">
    <property type="entry name" value="S-adenosyl-L-methionine-dependent methyltransferases"/>
    <property type="match status" value="1"/>
</dbReference>
<gene>
    <name evidence="1" type="ORF">FEM48_Zijuj07G0095100</name>
</gene>
<dbReference type="InterPro" id="IPR026669">
    <property type="entry name" value="Arsenite_MeTrfase-like"/>
</dbReference>
<dbReference type="Pfam" id="PF02353">
    <property type="entry name" value="CMAS"/>
    <property type="match status" value="1"/>
</dbReference>
<dbReference type="AlphaFoldDB" id="A0A978V3V1"/>
<name>A0A978V3V1_ZIZJJ</name>
<evidence type="ECO:0000313" key="1">
    <source>
        <dbReference type="EMBL" id="KAH7522034.1"/>
    </source>
</evidence>
<comment type="caution">
    <text evidence="1">The sequence shown here is derived from an EMBL/GenBank/DDBJ whole genome shotgun (WGS) entry which is preliminary data.</text>
</comment>
<dbReference type="InterPro" id="IPR029063">
    <property type="entry name" value="SAM-dependent_MTases_sf"/>
</dbReference>
<dbReference type="Pfam" id="PF13450">
    <property type="entry name" value="NAD_binding_8"/>
    <property type="match status" value="1"/>
</dbReference>
<dbReference type="EMBL" id="JAEACU010000007">
    <property type="protein sequence ID" value="KAH7522034.1"/>
    <property type="molecule type" value="Genomic_DNA"/>
</dbReference>
<reference evidence="1" key="1">
    <citation type="journal article" date="2021" name="Front. Plant Sci.">
        <title>Chromosome-Scale Genome Assembly for Chinese Sour Jujube and Insights Into Its Genome Evolution and Domestication Signature.</title>
        <authorList>
            <person name="Shen L.-Y."/>
            <person name="Luo H."/>
            <person name="Wang X.-L."/>
            <person name="Wang X.-M."/>
            <person name="Qiu X.-J."/>
            <person name="Liu H."/>
            <person name="Zhou S.-S."/>
            <person name="Jia K.-H."/>
            <person name="Nie S."/>
            <person name="Bao Y.-T."/>
            <person name="Zhang R.-G."/>
            <person name="Yun Q.-Z."/>
            <person name="Chai Y.-H."/>
            <person name="Lu J.-Y."/>
            <person name="Li Y."/>
            <person name="Zhao S.-W."/>
            <person name="Mao J.-F."/>
            <person name="Jia S.-G."/>
            <person name="Mao Y.-M."/>
        </authorList>
    </citation>
    <scope>NUCLEOTIDE SEQUENCE</scope>
    <source>
        <strain evidence="1">AT0</strain>
        <tissue evidence="1">Leaf</tissue>
    </source>
</reference>
<proteinExistence type="predicted"/>
<organism evidence="1 2">
    <name type="scientific">Ziziphus jujuba var. spinosa</name>
    <dbReference type="NCBI Taxonomy" id="714518"/>
    <lineage>
        <taxon>Eukaryota</taxon>
        <taxon>Viridiplantae</taxon>
        <taxon>Streptophyta</taxon>
        <taxon>Embryophyta</taxon>
        <taxon>Tracheophyta</taxon>
        <taxon>Spermatophyta</taxon>
        <taxon>Magnoliopsida</taxon>
        <taxon>eudicotyledons</taxon>
        <taxon>Gunneridae</taxon>
        <taxon>Pentapetalae</taxon>
        <taxon>rosids</taxon>
        <taxon>fabids</taxon>
        <taxon>Rosales</taxon>
        <taxon>Rhamnaceae</taxon>
        <taxon>Paliureae</taxon>
        <taxon>Ziziphus</taxon>
    </lineage>
</organism>
<dbReference type="PANTHER" id="PTHR43675">
    <property type="entry name" value="ARSENITE METHYLTRANSFERASE"/>
    <property type="match status" value="1"/>
</dbReference>
<dbReference type="CDD" id="cd02440">
    <property type="entry name" value="AdoMet_MTases"/>
    <property type="match status" value="1"/>
</dbReference>
<sequence>MRVAVLGGGISGLVSAYFLAKNGVEVDLYEKEDYLGGHAKTVAFNGVDFDIGFMVFNSVTYPNMMELFESLGVEIETSEMSFSVPICGSIWSCPSERVMSFSAYSVLSIFRNHHLLQIFGNPQWLTIKGQSHYYVKKVREELESRGCRLRTRCEVQKISTNDEGCMVLSGDGSEEVYSGCILAVHAPDAMRILGDKATPDELRVSVLSNMSIGLNSYISSSRQKFNASKPSCMECMEFCRKYRQQSMLDILAQCASGYGLYEGELKAGIASANGILGERFALLSKFKPVVPSLIETGARRYVTRFLRDYISNGCLILLEEGGTIFTFGNTTRCSLKTVLIVHNPQFYWRVMTQADLGFADAYVNGDCSFVDKNEGLLHFFEICIANTYANRSVSNLNKKCLRGWWTPMLFTAIVSSAKLFFQHVSRQNTLTQPRRNISRHYDLSNELFALFLGETMQYSCGIFKKKDEDLDSAQQRKMSILIEKARITRKHEVLDIGCGWGFFAIELVKQTGCKYTGITLSDEQLKFAQKKVADAGLEDHIRFLLCDYRQLPNTSRFDRIISCEMIEHVGHDYMDDFFGCCDSVLAEDGIFVLQFIAILDEHYEEFRRSPGFMLEYIFPGGCMPSLSRATSAMAAASRLRVEHLENIGPHYFSTLRLWRKNFLENQSEITDLGFDEKFIRTWEYYFDYCAASFKTQIFNDYQVVFSRPGNAT</sequence>
<dbReference type="PANTHER" id="PTHR43675:SF30">
    <property type="entry name" value="CYCLOPROPANE-FATTY-ACYL-PHOSPHOLIPID SYNTHASE"/>
    <property type="match status" value="1"/>
</dbReference>
<dbReference type="Proteomes" id="UP000813462">
    <property type="component" value="Unassembled WGS sequence"/>
</dbReference>
<dbReference type="Gene3D" id="3.50.50.60">
    <property type="entry name" value="FAD/NAD(P)-binding domain"/>
    <property type="match status" value="1"/>
</dbReference>
<dbReference type="Gene3D" id="3.40.50.150">
    <property type="entry name" value="Vaccinia Virus protein VP39"/>
    <property type="match status" value="1"/>
</dbReference>
<dbReference type="GO" id="GO:0008168">
    <property type="term" value="F:methyltransferase activity"/>
    <property type="evidence" value="ECO:0007669"/>
    <property type="project" value="TreeGrafter"/>
</dbReference>
<dbReference type="InterPro" id="IPR036188">
    <property type="entry name" value="FAD/NAD-bd_sf"/>
</dbReference>
<evidence type="ECO:0000313" key="2">
    <source>
        <dbReference type="Proteomes" id="UP000813462"/>
    </source>
</evidence>
<accession>A0A978V3V1</accession>
<evidence type="ECO:0008006" key="3">
    <source>
        <dbReference type="Google" id="ProtNLM"/>
    </source>
</evidence>
<dbReference type="PRINTS" id="PR00419">
    <property type="entry name" value="ADXRDTASE"/>
</dbReference>
<dbReference type="SUPFAM" id="SSF51905">
    <property type="entry name" value="FAD/NAD(P)-binding domain"/>
    <property type="match status" value="1"/>
</dbReference>